<evidence type="ECO:0000256" key="3">
    <source>
        <dbReference type="ARBA" id="ARBA00023315"/>
    </source>
</evidence>
<organism evidence="4 5">
    <name type="scientific">Cannabis sativa</name>
    <name type="common">Hemp</name>
    <name type="synonym">Marijuana</name>
    <dbReference type="NCBI Taxonomy" id="3483"/>
    <lineage>
        <taxon>Eukaryota</taxon>
        <taxon>Viridiplantae</taxon>
        <taxon>Streptophyta</taxon>
        <taxon>Embryophyta</taxon>
        <taxon>Tracheophyta</taxon>
        <taxon>Spermatophyta</taxon>
        <taxon>Magnoliopsida</taxon>
        <taxon>eudicotyledons</taxon>
        <taxon>Gunneridae</taxon>
        <taxon>Pentapetalae</taxon>
        <taxon>rosids</taxon>
        <taxon>fabids</taxon>
        <taxon>Rosales</taxon>
        <taxon>Cannabaceae</taxon>
        <taxon>Cannabis</taxon>
    </lineage>
</organism>
<name>A0A7J6IB95_CANSA</name>
<keyword evidence="2" id="KW-0808">Transferase</keyword>
<sequence length="1646" mass="185548">MKFEVEVISKEIVKPSSPTPHHLRHYQLSFLDQSCPKTYSPLVFYYPLEDYDHDFTKISNKIKTSLSEVLTLYYPLAGRIIDDQFVDCNDQGVSYSVARVTTPSRLSDTLNNPNLNEICNFLPFQLFPITEILLGVQLNIFQCGGIAVSLCISHKLADALSCILFAKTWVAFARGEGNQVPHPEFIASTLFPPKVEPVFDLTVGVTKDISSKRFLLKADVIEDIRSKHNCNDQSSPSKRASRIESLSAFIWNRYMAAINDELLEGTEKGFAMIHAANIRTRLEPQLSEYSFGNISRCSIAILSSGKEKGFELVKRIREGIEKLDMEYLDKVKKGEDVYMDLLLGYGGGIMMRGGQYISLSFTSLCRYPIYEADFGWGNPVWVSSATLCHPNVVAFMDSKSGDGIEVYIALTKEQMTKLEADEEFLKAFEVEQISTETVKPSSPTPHHLRHYQLSFLDQLCPNTYNPLVFYYHLKDNDDITEISNKIKTSLSEVLTLYYPLAGRVVSDRFVDCNDEGVSYTVARVTTPSRLSDVLKNPNPNEICKLLPFELFPITEFALGVQLNIFGCGGIAIALCITHKLADALSCIMFAKIWVTLARGEADRVPRPEFSASTLFPPKVEPLFDVTAGASKEIITKRFVFEASKIKDIRLEHQSNDVQKSPSRIESLSAFIWNRYVAAIKDELLEETEKGYTLIHAANIRTRLEPQLPEHSFGNISRVGVVVLKTGEEYGYEVTKLIREGIRKLDVEYLEKVKKGEDEFLDLIMSYSRGITERGGQFPIYDTDFGWGKPIWVSSANLIMKVEVEVISNEIIKPSSPTPTHLRHYQLSYLDQISPQTYNPLVLFYEFNDAESNKIEEISNKIKKSLSQVLTLYYPLAGRVKNDRFVDCNDEGVPYTLARVKSPSHVSEAINSNPLPKQLNEFLPFKELFPLQEFTLGVQLNIFQHGGVAVSLCLSHQLADALSCIMFVKAWAAIARGEGDRVSQPEFVSAQLFPPVEILKYDPNSGINKNVVSKRFVFDGKTIEAIRSKYAEKSRLEGEKRLSRVEALSSFIWTRFVAANNSNTDKSDKFYAVFHPVNLRPKLDPPLPEHSFGNLYRWGFSLFPMSSPMAAIGRSSFSSEEYGCEAVRKIREGIRKVDNDFLRKVQGGEEEQLDFIMEFGSEMYMIGGELRSFSFSSLCRFPIYDSDFGWGKPSWVSSAALTFNNLVALMDSRTVEIISNEIIKPSSPTPDHLRHYKLSFLDQLSPSCYSPFLYFYSLNDHINNEPNLIENISHTLKQSLSQALTLYYPLAGRFTSDGVSIDCNDDGILFCEARVLKCQVSDVINETISSSCEVLNNLCPFKLDELAELPFGIQLNIFENGGIALGVCISHRLADALSCLVFIKNWMAMARGGATAIASPEFSSAELFPPKKIAWYDSNSFMSKLNTLVTKRFVFKASVIDALRSKYELLLLEHNNTRGPSRVEALSSFIWSRFKAITRVESEEHNTNIYTVHHAVNIRPKFDPPLPEHYFGNYYRASKTVTSGTSNLGVLAKMMGEDVRKLDKGFVESLRFKGEEYLGSLKPSIDEVNQVLVVPLVFTSLCRFPLYEADFGWGKPTWVSSAARCFKNVVGFMDDKTGHGIEAYICLEPQQMAKLEADEEFLSLISI</sequence>
<evidence type="ECO:0000256" key="2">
    <source>
        <dbReference type="ARBA" id="ARBA00022679"/>
    </source>
</evidence>
<dbReference type="PANTHER" id="PTHR31623:SF46">
    <property type="entry name" value="VINORINE SYNTHASE-LIKE"/>
    <property type="match status" value="1"/>
</dbReference>
<dbReference type="PANTHER" id="PTHR31623">
    <property type="entry name" value="F21J9.9"/>
    <property type="match status" value="1"/>
</dbReference>
<protein>
    <recommendedName>
        <fullName evidence="6">Transferase</fullName>
    </recommendedName>
</protein>
<dbReference type="Proteomes" id="UP000583929">
    <property type="component" value="Unassembled WGS sequence"/>
</dbReference>
<dbReference type="EMBL" id="JAATIQ010000001">
    <property type="protein sequence ID" value="KAF4404862.1"/>
    <property type="molecule type" value="Genomic_DNA"/>
</dbReference>
<dbReference type="InterPro" id="IPR023213">
    <property type="entry name" value="CAT-like_dom_sf"/>
</dbReference>
<reference evidence="4 5" key="1">
    <citation type="journal article" date="2020" name="bioRxiv">
        <title>Sequence and annotation of 42 cannabis genomes reveals extensive copy number variation in cannabinoid synthesis and pathogen resistance genes.</title>
        <authorList>
            <person name="Mckernan K.J."/>
            <person name="Helbert Y."/>
            <person name="Kane L.T."/>
            <person name="Ebling H."/>
            <person name="Zhang L."/>
            <person name="Liu B."/>
            <person name="Eaton Z."/>
            <person name="Mclaughlin S."/>
            <person name="Kingan S."/>
            <person name="Baybayan P."/>
            <person name="Concepcion G."/>
            <person name="Jordan M."/>
            <person name="Riva A."/>
            <person name="Barbazuk W."/>
            <person name="Harkins T."/>
        </authorList>
    </citation>
    <scope>NUCLEOTIDE SEQUENCE [LARGE SCALE GENOMIC DNA]</scope>
    <source>
        <strain evidence="5">cv. Jamaican Lion 4</strain>
        <tissue evidence="4">Leaf</tissue>
    </source>
</reference>
<evidence type="ECO:0000313" key="5">
    <source>
        <dbReference type="Proteomes" id="UP000583929"/>
    </source>
</evidence>
<dbReference type="Pfam" id="PF02458">
    <property type="entry name" value="Transferase"/>
    <property type="match status" value="4"/>
</dbReference>
<dbReference type="Gene3D" id="3.30.559.10">
    <property type="entry name" value="Chloramphenicol acetyltransferase-like domain"/>
    <property type="match status" value="8"/>
</dbReference>
<dbReference type="GO" id="GO:0016746">
    <property type="term" value="F:acyltransferase activity"/>
    <property type="evidence" value="ECO:0007669"/>
    <property type="project" value="UniProtKB-KW"/>
</dbReference>
<proteinExistence type="inferred from homology"/>
<keyword evidence="3" id="KW-0012">Acyltransferase</keyword>
<comment type="similarity">
    <text evidence="1">Belongs to the plant acyltransferase family.</text>
</comment>
<evidence type="ECO:0000256" key="1">
    <source>
        <dbReference type="ARBA" id="ARBA00009861"/>
    </source>
</evidence>
<comment type="caution">
    <text evidence="4">The sequence shown here is derived from an EMBL/GenBank/DDBJ whole genome shotgun (WGS) entry which is preliminary data.</text>
</comment>
<evidence type="ECO:0000313" key="4">
    <source>
        <dbReference type="EMBL" id="KAF4404862.1"/>
    </source>
</evidence>
<keyword evidence="5" id="KW-1185">Reference proteome</keyword>
<evidence type="ECO:0008006" key="6">
    <source>
        <dbReference type="Google" id="ProtNLM"/>
    </source>
</evidence>
<accession>A0A7J6IB95</accession>
<gene>
    <name evidence="4" type="ORF">G4B88_006248</name>
</gene>